<sequence>MAFPTFTKMFPCSFISIDGAPVRFRSGTRLSHSKKTTILPTVPRRRGGKRHLSTKKRRKRPYSRSARSALLSCSGNLLESGWWMDKWLSPVPRNAYSVLRTFAQQMDGGPTSARPWFFPSFHSSGCAPSGCLERCGVGFGWSGLGWAGLVCESRSCEKSRLDRRF</sequence>
<accession>A0A2T3ADA0</accession>
<reference evidence="2 3" key="1">
    <citation type="journal article" date="2018" name="Mycol. Prog.">
        <title>Coniella lustricola, a new species from submerged detritus.</title>
        <authorList>
            <person name="Raudabaugh D.B."/>
            <person name="Iturriaga T."/>
            <person name="Carver A."/>
            <person name="Mondo S."/>
            <person name="Pangilinan J."/>
            <person name="Lipzen A."/>
            <person name="He G."/>
            <person name="Amirebrahimi M."/>
            <person name="Grigoriev I.V."/>
            <person name="Miller A.N."/>
        </authorList>
    </citation>
    <scope>NUCLEOTIDE SEQUENCE [LARGE SCALE GENOMIC DNA]</scope>
    <source>
        <strain evidence="2 3">B22-T-1</strain>
    </source>
</reference>
<dbReference type="Proteomes" id="UP000241462">
    <property type="component" value="Unassembled WGS sequence"/>
</dbReference>
<feature type="compositionally biased region" description="Basic residues" evidence="1">
    <location>
        <begin position="43"/>
        <end position="62"/>
    </location>
</feature>
<organism evidence="2 3">
    <name type="scientific">Coniella lustricola</name>
    <dbReference type="NCBI Taxonomy" id="2025994"/>
    <lineage>
        <taxon>Eukaryota</taxon>
        <taxon>Fungi</taxon>
        <taxon>Dikarya</taxon>
        <taxon>Ascomycota</taxon>
        <taxon>Pezizomycotina</taxon>
        <taxon>Sordariomycetes</taxon>
        <taxon>Sordariomycetidae</taxon>
        <taxon>Diaporthales</taxon>
        <taxon>Schizoparmaceae</taxon>
        <taxon>Coniella</taxon>
    </lineage>
</organism>
<dbReference type="AlphaFoldDB" id="A0A2T3ADA0"/>
<dbReference type="InParanoid" id="A0A2T3ADA0"/>
<feature type="region of interest" description="Disordered" evidence="1">
    <location>
        <begin position="42"/>
        <end position="64"/>
    </location>
</feature>
<evidence type="ECO:0000313" key="2">
    <source>
        <dbReference type="EMBL" id="PSR92278.1"/>
    </source>
</evidence>
<name>A0A2T3ADA0_9PEZI</name>
<gene>
    <name evidence="2" type="ORF">BD289DRAFT_184073</name>
</gene>
<evidence type="ECO:0000256" key="1">
    <source>
        <dbReference type="SAM" id="MobiDB-lite"/>
    </source>
</evidence>
<protein>
    <submittedName>
        <fullName evidence="2">Uncharacterized protein</fullName>
    </submittedName>
</protein>
<dbReference type="EMBL" id="KZ678408">
    <property type="protein sequence ID" value="PSR92278.1"/>
    <property type="molecule type" value="Genomic_DNA"/>
</dbReference>
<proteinExistence type="predicted"/>
<evidence type="ECO:0000313" key="3">
    <source>
        <dbReference type="Proteomes" id="UP000241462"/>
    </source>
</evidence>
<keyword evidence="3" id="KW-1185">Reference proteome</keyword>